<gene>
    <name evidence="11" type="ORF">BN1211_4289</name>
</gene>
<organism evidence="11 12">
    <name type="scientific">Cyberlindnera jadinii (strain ATCC 18201 / CBS 1600 / BCRC 20928 / JCM 3617 / NBRC 0987 / NRRL Y-1542)</name>
    <name type="common">Torula yeast</name>
    <name type="synonym">Candida utilis</name>
    <dbReference type="NCBI Taxonomy" id="983966"/>
    <lineage>
        <taxon>Eukaryota</taxon>
        <taxon>Fungi</taxon>
        <taxon>Dikarya</taxon>
        <taxon>Ascomycota</taxon>
        <taxon>Saccharomycotina</taxon>
        <taxon>Saccharomycetes</taxon>
        <taxon>Phaffomycetales</taxon>
        <taxon>Phaffomycetaceae</taxon>
        <taxon>Cyberlindnera</taxon>
    </lineage>
</organism>
<evidence type="ECO:0000256" key="2">
    <source>
        <dbReference type="ARBA" id="ARBA00008444"/>
    </source>
</evidence>
<dbReference type="GO" id="GO:0042721">
    <property type="term" value="C:TIM22 mitochondrial import inner membrane insertion complex"/>
    <property type="evidence" value="ECO:0007669"/>
    <property type="project" value="UniProtKB-UniRule"/>
</dbReference>
<keyword evidence="9" id="KW-0653">Protein transport</keyword>
<keyword evidence="9" id="KW-0811">Translocation</keyword>
<evidence type="ECO:0000256" key="1">
    <source>
        <dbReference type="ARBA" id="ARBA00004448"/>
    </source>
</evidence>
<dbReference type="Pfam" id="PF02466">
    <property type="entry name" value="Tim17"/>
    <property type="match status" value="1"/>
</dbReference>
<keyword evidence="6 9" id="KW-1133">Transmembrane helix</keyword>
<dbReference type="GO" id="GO:0030943">
    <property type="term" value="F:mitochondrion targeting sequence binding"/>
    <property type="evidence" value="ECO:0007669"/>
    <property type="project" value="TreeGrafter"/>
</dbReference>
<comment type="similarity">
    <text evidence="2 9">Belongs to the Tim17/Tim22/Tim23 family.</text>
</comment>
<feature type="region of interest" description="Disordered" evidence="10">
    <location>
        <begin position="1"/>
        <end position="28"/>
    </location>
</feature>
<dbReference type="AlphaFoldDB" id="A0A0H5C6D9"/>
<dbReference type="InterPro" id="IPR039175">
    <property type="entry name" value="TIM22"/>
</dbReference>
<evidence type="ECO:0000256" key="5">
    <source>
        <dbReference type="ARBA" id="ARBA00022792"/>
    </source>
</evidence>
<dbReference type="EMBL" id="CDQK01000004">
    <property type="protein sequence ID" value="CEP23646.1"/>
    <property type="molecule type" value="Genomic_DNA"/>
</dbReference>
<evidence type="ECO:0000313" key="11">
    <source>
        <dbReference type="EMBL" id="CEP23646.1"/>
    </source>
</evidence>
<dbReference type="PANTHER" id="PTHR14110:SF0">
    <property type="entry name" value="MITOCHONDRIAL IMPORT INNER MEMBRANE TRANSLOCASE SUBUNIT TIM22"/>
    <property type="match status" value="1"/>
</dbReference>
<proteinExistence type="inferred from homology"/>
<evidence type="ECO:0000256" key="4">
    <source>
        <dbReference type="ARBA" id="ARBA00022692"/>
    </source>
</evidence>
<comment type="subunit">
    <text evidence="9">Component of the TIM22 complex.</text>
</comment>
<evidence type="ECO:0000313" key="12">
    <source>
        <dbReference type="Proteomes" id="UP000038830"/>
    </source>
</evidence>
<comment type="caution">
    <text evidence="9">Lacks conserved residue(s) required for the propagation of feature annotation.</text>
</comment>
<dbReference type="GO" id="GO:0045039">
    <property type="term" value="P:protein insertion into mitochondrial inner membrane"/>
    <property type="evidence" value="ECO:0007669"/>
    <property type="project" value="UniProtKB-UniRule"/>
</dbReference>
<dbReference type="GO" id="GO:0008320">
    <property type="term" value="F:protein transmembrane transporter activity"/>
    <property type="evidence" value="ECO:0007669"/>
    <property type="project" value="UniProtKB-UniRule"/>
</dbReference>
<dbReference type="Proteomes" id="UP000038830">
    <property type="component" value="Unassembled WGS sequence"/>
</dbReference>
<comment type="subcellular location">
    <subcellularLocation>
        <location evidence="1 9">Mitochondrion inner membrane</location>
        <topology evidence="1 9">Multi-pass membrane protein</topology>
    </subcellularLocation>
</comment>
<keyword evidence="8 9" id="KW-0472">Membrane</keyword>
<name>A0A0H5C6D9_CYBJN</name>
<evidence type="ECO:0000256" key="8">
    <source>
        <dbReference type="ARBA" id="ARBA00023136"/>
    </source>
</evidence>
<reference evidence="12" key="1">
    <citation type="journal article" date="2015" name="J. Biotechnol.">
        <title>The structure of the Cyberlindnera jadinii genome and its relation to Candida utilis analyzed by the occurrence of single nucleotide polymorphisms.</title>
        <authorList>
            <person name="Rupp O."/>
            <person name="Brinkrolf K."/>
            <person name="Buerth C."/>
            <person name="Kunigo M."/>
            <person name="Schneider J."/>
            <person name="Jaenicke S."/>
            <person name="Goesmann A."/>
            <person name="Puehler A."/>
            <person name="Jaeger K.-E."/>
            <person name="Ernst J.F."/>
        </authorList>
    </citation>
    <scope>NUCLEOTIDE SEQUENCE [LARGE SCALE GENOMIC DNA]</scope>
    <source>
        <strain evidence="12">ATCC 18201 / CBS 1600 / BCRC 20928 / JCM 3617 / NBRC 0987 / NRRL Y-1542</strain>
    </source>
</reference>
<feature type="transmembrane region" description="Helical" evidence="9">
    <location>
        <begin position="47"/>
        <end position="69"/>
    </location>
</feature>
<keyword evidence="4 9" id="KW-0812">Transmembrane</keyword>
<keyword evidence="5 9" id="KW-0999">Mitochondrion inner membrane</keyword>
<comment type="function">
    <text evidence="9">Essential core component of the TIM22 complex, a complex that mediates the import and insertion of multi-pass transmembrane proteins into the mitochondrial inner membrane. In the TIM22 complex, it constitutes the voltage-activated and signal-gated channel. Forms a twin-pore translocase that uses the membrane potential as external driving force in 2 voltage-dependent steps.</text>
</comment>
<protein>
    <recommendedName>
        <fullName evidence="3 9">Mitochondrial import inner membrane translocase subunit TIM22</fullName>
    </recommendedName>
</protein>
<evidence type="ECO:0000256" key="6">
    <source>
        <dbReference type="ARBA" id="ARBA00022989"/>
    </source>
</evidence>
<evidence type="ECO:0000256" key="9">
    <source>
        <dbReference type="RuleBase" id="RU367038"/>
    </source>
</evidence>
<keyword evidence="7 9" id="KW-0496">Mitochondrion</keyword>
<evidence type="ECO:0000256" key="3">
    <source>
        <dbReference type="ARBA" id="ARBA00020722"/>
    </source>
</evidence>
<dbReference type="PANTHER" id="PTHR14110">
    <property type="entry name" value="MITOCHONDRIAL IMPORT INNER MEMBRANE TRANSLOCASE SUBUNIT TIM22"/>
    <property type="match status" value="1"/>
</dbReference>
<evidence type="ECO:0000256" key="10">
    <source>
        <dbReference type="SAM" id="MobiDB-lite"/>
    </source>
</evidence>
<accession>A0A0H5C6D9</accession>
<evidence type="ECO:0000256" key="7">
    <source>
        <dbReference type="ARBA" id="ARBA00023128"/>
    </source>
</evidence>
<keyword evidence="9" id="KW-0813">Transport</keyword>
<sequence length="208" mass="22272">MSYRGFGLETASTAPKKSINEMSPEEQAEEGARQMVEFMMSCPGKSAISAVTGFALGGVFGLFMASMAYDVPIGNNAAGHISDLPFKQQMKLQFTDMGKRSWSSAKNFGYIGMIYSGVECGVESLRAKNDIYNGVAAGCITGGGLAFKSGPQAAAIGCAGFAAFSTASEYNSFPLYLSQFPDLLTAFNQVDLYMRSEHEKPPTNDYDD</sequence>